<evidence type="ECO:0000259" key="5">
    <source>
        <dbReference type="PROSITE" id="PS51078"/>
    </source>
</evidence>
<dbReference type="InterPro" id="IPR050707">
    <property type="entry name" value="HTH_MetabolicPath_Reg"/>
</dbReference>
<reference evidence="6 7" key="1">
    <citation type="submission" date="2019-03" db="EMBL/GenBank/DDBJ databases">
        <title>Genomic Encyclopedia of Type Strains, Phase IV (KMG-IV): sequencing the most valuable type-strain genomes for metagenomic binning, comparative biology and taxonomic classification.</title>
        <authorList>
            <person name="Goeker M."/>
        </authorList>
    </citation>
    <scope>NUCLEOTIDE SEQUENCE [LARGE SCALE GENOMIC DNA]</scope>
    <source>
        <strain evidence="6 7">DSM 9035</strain>
    </source>
</reference>
<comment type="caution">
    <text evidence="6">The sequence shown here is derived from an EMBL/GenBank/DDBJ whole genome shotgun (WGS) entry which is preliminary data.</text>
</comment>
<gene>
    <name evidence="6" type="ORF">EDC64_11583</name>
</gene>
<evidence type="ECO:0000256" key="1">
    <source>
        <dbReference type="ARBA" id="ARBA00023015"/>
    </source>
</evidence>
<dbReference type="Pfam" id="PF01614">
    <property type="entry name" value="IclR_C"/>
    <property type="match status" value="1"/>
</dbReference>
<dbReference type="Pfam" id="PF09339">
    <property type="entry name" value="HTH_IclR"/>
    <property type="match status" value="1"/>
</dbReference>
<evidence type="ECO:0000259" key="4">
    <source>
        <dbReference type="PROSITE" id="PS51077"/>
    </source>
</evidence>
<dbReference type="GO" id="GO:0003700">
    <property type="term" value="F:DNA-binding transcription factor activity"/>
    <property type="evidence" value="ECO:0007669"/>
    <property type="project" value="TreeGrafter"/>
</dbReference>
<dbReference type="AlphaFoldDB" id="A0A4R3LNW1"/>
<accession>A0A4R3LNW1</accession>
<dbReference type="OrthoDB" id="2633250at2"/>
<dbReference type="GO" id="GO:0045892">
    <property type="term" value="P:negative regulation of DNA-templated transcription"/>
    <property type="evidence" value="ECO:0007669"/>
    <property type="project" value="TreeGrafter"/>
</dbReference>
<keyword evidence="2" id="KW-0238">DNA-binding</keyword>
<feature type="domain" description="HTH iclR-type" evidence="4">
    <location>
        <begin position="20"/>
        <end position="82"/>
    </location>
</feature>
<evidence type="ECO:0000313" key="7">
    <source>
        <dbReference type="Proteomes" id="UP000294664"/>
    </source>
</evidence>
<organism evidence="6 7">
    <name type="scientific">Aquabacter spiritensis</name>
    <dbReference type="NCBI Taxonomy" id="933073"/>
    <lineage>
        <taxon>Bacteria</taxon>
        <taxon>Pseudomonadati</taxon>
        <taxon>Pseudomonadota</taxon>
        <taxon>Alphaproteobacteria</taxon>
        <taxon>Hyphomicrobiales</taxon>
        <taxon>Xanthobacteraceae</taxon>
        <taxon>Aquabacter</taxon>
    </lineage>
</organism>
<evidence type="ECO:0000313" key="6">
    <source>
        <dbReference type="EMBL" id="TCT02052.1"/>
    </source>
</evidence>
<feature type="domain" description="IclR-ED" evidence="5">
    <location>
        <begin position="83"/>
        <end position="258"/>
    </location>
</feature>
<dbReference type="PROSITE" id="PS51078">
    <property type="entry name" value="ICLR_ED"/>
    <property type="match status" value="1"/>
</dbReference>
<dbReference type="PROSITE" id="PS51077">
    <property type="entry name" value="HTH_ICLR"/>
    <property type="match status" value="1"/>
</dbReference>
<dbReference type="InterPro" id="IPR029016">
    <property type="entry name" value="GAF-like_dom_sf"/>
</dbReference>
<dbReference type="Gene3D" id="1.10.10.10">
    <property type="entry name" value="Winged helix-like DNA-binding domain superfamily/Winged helix DNA-binding domain"/>
    <property type="match status" value="1"/>
</dbReference>
<sequence length="279" mass="29740">MTAKTSPAPARDEADGESSVRAVDRAVAILTCFTPDRPSMSVMEIQKRIGLSRPTLYRLLQTLVANGMMVSEGDPQQFRLAHSVLKLAQAYLSGINLVEIAGPHIAHLRDVSGETAALFVPRDAQRLCVLEHKSRHVLAISRGVGELLALHQGASGRAMLAFMSEPTQNAHVAGLNSAERAQVGKLLKHTRDAGFARSCNEVIRGAVAIAAPIFDHSGEAIGSVGLFGPTARLSDHDIDRLAPDVMNTASAISAELGFVARPAQVTPHSKRTGRRVPLS</sequence>
<keyword evidence="1" id="KW-0805">Transcription regulation</keyword>
<dbReference type="EMBL" id="SMAI01000015">
    <property type="protein sequence ID" value="TCT02052.1"/>
    <property type="molecule type" value="Genomic_DNA"/>
</dbReference>
<keyword evidence="3" id="KW-0804">Transcription</keyword>
<evidence type="ECO:0000256" key="3">
    <source>
        <dbReference type="ARBA" id="ARBA00023163"/>
    </source>
</evidence>
<dbReference type="InterPro" id="IPR036390">
    <property type="entry name" value="WH_DNA-bd_sf"/>
</dbReference>
<protein>
    <submittedName>
        <fullName evidence="6">IclR family transcriptional regulator</fullName>
    </submittedName>
</protein>
<dbReference type="SMART" id="SM00346">
    <property type="entry name" value="HTH_ICLR"/>
    <property type="match status" value="1"/>
</dbReference>
<dbReference type="SUPFAM" id="SSF55781">
    <property type="entry name" value="GAF domain-like"/>
    <property type="match status" value="1"/>
</dbReference>
<dbReference type="RefSeq" id="WP_132034597.1">
    <property type="nucleotide sequence ID" value="NZ_SMAI01000015.1"/>
</dbReference>
<dbReference type="Gene3D" id="3.30.450.40">
    <property type="match status" value="1"/>
</dbReference>
<keyword evidence="7" id="KW-1185">Reference proteome</keyword>
<name>A0A4R3LNW1_9HYPH</name>
<dbReference type="PANTHER" id="PTHR30136">
    <property type="entry name" value="HELIX-TURN-HELIX TRANSCRIPTIONAL REGULATOR, ICLR FAMILY"/>
    <property type="match status" value="1"/>
</dbReference>
<dbReference type="SUPFAM" id="SSF46785">
    <property type="entry name" value="Winged helix' DNA-binding domain"/>
    <property type="match status" value="1"/>
</dbReference>
<dbReference type="GO" id="GO:0003677">
    <property type="term" value="F:DNA binding"/>
    <property type="evidence" value="ECO:0007669"/>
    <property type="project" value="UniProtKB-KW"/>
</dbReference>
<dbReference type="PANTHER" id="PTHR30136:SF35">
    <property type="entry name" value="HTH-TYPE TRANSCRIPTIONAL REGULATOR RV1719"/>
    <property type="match status" value="1"/>
</dbReference>
<dbReference type="Proteomes" id="UP000294664">
    <property type="component" value="Unassembled WGS sequence"/>
</dbReference>
<proteinExistence type="predicted"/>
<dbReference type="InterPro" id="IPR036388">
    <property type="entry name" value="WH-like_DNA-bd_sf"/>
</dbReference>
<dbReference type="InterPro" id="IPR014757">
    <property type="entry name" value="Tscrpt_reg_IclR_C"/>
</dbReference>
<dbReference type="InterPro" id="IPR005471">
    <property type="entry name" value="Tscrpt_reg_IclR_N"/>
</dbReference>
<evidence type="ECO:0000256" key="2">
    <source>
        <dbReference type="ARBA" id="ARBA00023125"/>
    </source>
</evidence>